<name>A0A450TYD6_9GAMM</name>
<reference evidence="1" key="1">
    <citation type="submission" date="2019-02" db="EMBL/GenBank/DDBJ databases">
        <authorList>
            <person name="Gruber-Vodicka R. H."/>
            <person name="Seah K. B. B."/>
        </authorList>
    </citation>
    <scope>NUCLEOTIDE SEQUENCE</scope>
    <source>
        <strain evidence="1">BECK_BZ163</strain>
        <strain evidence="2">BECK_BZ164</strain>
    </source>
</reference>
<dbReference type="EMBL" id="CAADEZ010000792">
    <property type="protein sequence ID" value="VFJ74681.1"/>
    <property type="molecule type" value="Genomic_DNA"/>
</dbReference>
<accession>A0A450TYD6</accession>
<proteinExistence type="predicted"/>
<dbReference type="AlphaFoldDB" id="A0A450TYD6"/>
<sequence>MSLFVPLCLCGSSLQSLSISVAARSRYVIRIPSINPEFDKSQVGLCFITRRRCSKKRSLTGINEHFLAIQRGPVFRGTGQIQQEQCHERKAHYVFRHLGVVTHKARHAKHGMEHDDNQQGS</sequence>
<organism evidence="1">
    <name type="scientific">Candidatus Kentrum sp. FM</name>
    <dbReference type="NCBI Taxonomy" id="2126340"/>
    <lineage>
        <taxon>Bacteria</taxon>
        <taxon>Pseudomonadati</taxon>
        <taxon>Pseudomonadota</taxon>
        <taxon>Gammaproteobacteria</taxon>
        <taxon>Candidatus Kentrum</taxon>
    </lineage>
</organism>
<gene>
    <name evidence="1" type="ORF">BECKFM1743A_GA0114220_107923</name>
    <name evidence="2" type="ORF">BECKFM1743B_GA0114221_107483</name>
</gene>
<protein>
    <submittedName>
        <fullName evidence="1">Uncharacterized protein</fullName>
    </submittedName>
</protein>
<dbReference type="EMBL" id="CAADFL010000748">
    <property type="protein sequence ID" value="VFK20995.1"/>
    <property type="molecule type" value="Genomic_DNA"/>
</dbReference>
<evidence type="ECO:0000313" key="2">
    <source>
        <dbReference type="EMBL" id="VFK20995.1"/>
    </source>
</evidence>
<evidence type="ECO:0000313" key="1">
    <source>
        <dbReference type="EMBL" id="VFJ74681.1"/>
    </source>
</evidence>